<evidence type="ECO:0000256" key="1">
    <source>
        <dbReference type="SAM" id="MobiDB-lite"/>
    </source>
</evidence>
<accession>A0AAD1SWM1</accession>
<reference evidence="2" key="1">
    <citation type="submission" date="2022-03" db="EMBL/GenBank/DDBJ databases">
        <authorList>
            <person name="Alioto T."/>
            <person name="Alioto T."/>
            <person name="Gomez Garrido J."/>
        </authorList>
    </citation>
    <scope>NUCLEOTIDE SEQUENCE</scope>
</reference>
<proteinExistence type="predicted"/>
<gene>
    <name evidence="2" type="ORF">PECUL_23A051188</name>
</gene>
<name>A0AAD1SWM1_PELCU</name>
<evidence type="ECO:0000313" key="2">
    <source>
        <dbReference type="EMBL" id="CAH2313303.1"/>
    </source>
</evidence>
<sequence length="65" mass="7116">MDRTQDAQQHHWTPGNEGCTTHSGKSCAAEGELTISWGILQVIAFLETGMAQSRSALMEQLEGRL</sequence>
<dbReference type="EMBL" id="OW240919">
    <property type="protein sequence ID" value="CAH2313303.1"/>
    <property type="molecule type" value="Genomic_DNA"/>
</dbReference>
<protein>
    <submittedName>
        <fullName evidence="2">Uncharacterized protein</fullName>
    </submittedName>
</protein>
<keyword evidence="3" id="KW-1185">Reference proteome</keyword>
<dbReference type="AlphaFoldDB" id="A0AAD1SWM1"/>
<dbReference type="Proteomes" id="UP001295444">
    <property type="component" value="Chromosome 08"/>
</dbReference>
<feature type="region of interest" description="Disordered" evidence="1">
    <location>
        <begin position="1"/>
        <end position="25"/>
    </location>
</feature>
<evidence type="ECO:0000313" key="3">
    <source>
        <dbReference type="Proteomes" id="UP001295444"/>
    </source>
</evidence>
<organism evidence="2 3">
    <name type="scientific">Pelobates cultripes</name>
    <name type="common">Western spadefoot toad</name>
    <dbReference type="NCBI Taxonomy" id="61616"/>
    <lineage>
        <taxon>Eukaryota</taxon>
        <taxon>Metazoa</taxon>
        <taxon>Chordata</taxon>
        <taxon>Craniata</taxon>
        <taxon>Vertebrata</taxon>
        <taxon>Euteleostomi</taxon>
        <taxon>Amphibia</taxon>
        <taxon>Batrachia</taxon>
        <taxon>Anura</taxon>
        <taxon>Pelobatoidea</taxon>
        <taxon>Pelobatidae</taxon>
        <taxon>Pelobates</taxon>
    </lineage>
</organism>